<comment type="caution">
    <text evidence="9">The sequence shown here is derived from an EMBL/GenBank/DDBJ whole genome shotgun (WGS) entry which is preliminary data.</text>
</comment>
<dbReference type="STRING" id="670386.D3B9C0"/>
<dbReference type="InterPro" id="IPR024964">
    <property type="entry name" value="CTLH/CRA"/>
</dbReference>
<feature type="coiled-coil region" evidence="7">
    <location>
        <begin position="50"/>
        <end position="121"/>
    </location>
</feature>
<evidence type="ECO:0000313" key="9">
    <source>
        <dbReference type="EMBL" id="EFA81832.1"/>
    </source>
</evidence>
<dbReference type="PANTHER" id="PTHR12170:SF2">
    <property type="entry name" value="E3 UBIQUITIN-PROTEIN TRANSFERASE MAEA"/>
    <property type="match status" value="1"/>
</dbReference>
<keyword evidence="2" id="KW-0963">Cytoplasm</keyword>
<dbReference type="GO" id="GO:0043161">
    <property type="term" value="P:proteasome-mediated ubiquitin-dependent protein catabolic process"/>
    <property type="evidence" value="ECO:0007669"/>
    <property type="project" value="InterPro"/>
</dbReference>
<evidence type="ECO:0000256" key="1">
    <source>
        <dbReference type="ARBA" id="ARBA00004496"/>
    </source>
</evidence>
<dbReference type="InParanoid" id="D3B9C0"/>
<dbReference type="EMBL" id="ADBJ01000022">
    <property type="protein sequence ID" value="EFA81832.1"/>
    <property type="molecule type" value="Genomic_DNA"/>
</dbReference>
<feature type="domain" description="RING-Gid-type" evidence="8">
    <location>
        <begin position="275"/>
        <end position="344"/>
    </location>
</feature>
<keyword evidence="5" id="KW-0862">Zinc</keyword>
<organism evidence="9 10">
    <name type="scientific">Heterostelium pallidum (strain ATCC 26659 / Pp 5 / PN500)</name>
    <name type="common">Cellular slime mold</name>
    <name type="synonym">Polysphondylium pallidum</name>
    <dbReference type="NCBI Taxonomy" id="670386"/>
    <lineage>
        <taxon>Eukaryota</taxon>
        <taxon>Amoebozoa</taxon>
        <taxon>Evosea</taxon>
        <taxon>Eumycetozoa</taxon>
        <taxon>Dictyostelia</taxon>
        <taxon>Acytosteliales</taxon>
        <taxon>Acytosteliaceae</taxon>
        <taxon>Heterostelium</taxon>
    </lineage>
</organism>
<comment type="subcellular location">
    <subcellularLocation>
        <location evidence="1">Cytoplasm</location>
    </subcellularLocation>
</comment>
<feature type="zinc finger region" description="RING-Gid-type" evidence="6">
    <location>
        <begin position="275"/>
        <end position="344"/>
    </location>
</feature>
<dbReference type="AlphaFoldDB" id="D3B9C0"/>
<keyword evidence="7" id="KW-0175">Coiled coil</keyword>
<sequence length="359" mass="41106">MSSSDSTNNVSTTSPTGYVNEQLVYAEVQLERPLLKAPIESLNKSFRVAQKLLEKEMTQLVNSINDLNKKKSSISPEDAKNTIEKLLTKMNNLKRKIEETKDEEEVQIKRMKSRITHLKHTCENHSDHYIKEEFNNKRVDRVIIDHLLREGFYDTAIKLATTSNITEFIELVRQTKLGPAISYARQHLAPNASTNMPEIQAAMATLAFKKDQQCSKYRPLFQEERWNDLIQQFKSDNYNLHSLTHHSLLNISLQSGLSVLKTEQCEDEETKNINCPLCDEDFQSLAEPLPVSLQSHSSLICKITGEIMDEDNPPMVLPNGNVYCKNAMLTMATEYNNQITDPKSGNKYDYSELRRAFIS</sequence>
<dbReference type="SMART" id="SM00757">
    <property type="entry name" value="CRA"/>
    <property type="match status" value="1"/>
</dbReference>
<evidence type="ECO:0000256" key="2">
    <source>
        <dbReference type="ARBA" id="ARBA00022490"/>
    </source>
</evidence>
<evidence type="ECO:0000259" key="8">
    <source>
        <dbReference type="PROSITE" id="PS51867"/>
    </source>
</evidence>
<dbReference type="OMA" id="YFDDKRW"/>
<dbReference type="Pfam" id="PF10607">
    <property type="entry name" value="CTLH"/>
    <property type="match status" value="1"/>
</dbReference>
<dbReference type="PROSITE" id="PS51867">
    <property type="entry name" value="ZF_RING_GID"/>
    <property type="match status" value="1"/>
</dbReference>
<dbReference type="GO" id="GO:0034657">
    <property type="term" value="C:GID complex"/>
    <property type="evidence" value="ECO:0007669"/>
    <property type="project" value="TreeGrafter"/>
</dbReference>
<evidence type="ECO:0000256" key="5">
    <source>
        <dbReference type="ARBA" id="ARBA00022833"/>
    </source>
</evidence>
<evidence type="ECO:0000256" key="4">
    <source>
        <dbReference type="ARBA" id="ARBA00022771"/>
    </source>
</evidence>
<dbReference type="CDD" id="cd16659">
    <property type="entry name" value="RING-Ubox_Emp"/>
    <property type="match status" value="1"/>
</dbReference>
<dbReference type="InterPro" id="IPR013144">
    <property type="entry name" value="CRA_dom"/>
</dbReference>
<dbReference type="FunCoup" id="D3B9C0">
    <property type="interactions" value="576"/>
</dbReference>
<evidence type="ECO:0000256" key="7">
    <source>
        <dbReference type="SAM" id="Coils"/>
    </source>
</evidence>
<dbReference type="GO" id="GO:0008270">
    <property type="term" value="F:zinc ion binding"/>
    <property type="evidence" value="ECO:0007669"/>
    <property type="project" value="UniProtKB-KW"/>
</dbReference>
<keyword evidence="4 6" id="KW-0863">Zinc-finger</keyword>
<gene>
    <name evidence="9" type="primary">maea</name>
    <name evidence="9" type="ORF">PPL_05064</name>
</gene>
<keyword evidence="3" id="KW-0479">Metal-binding</keyword>
<dbReference type="SMART" id="SM00667">
    <property type="entry name" value="LisH"/>
    <property type="match status" value="1"/>
</dbReference>
<dbReference type="Proteomes" id="UP000001396">
    <property type="component" value="Unassembled WGS sequence"/>
</dbReference>
<dbReference type="Gene3D" id="3.30.40.10">
    <property type="entry name" value="Zinc/RING finger domain, C3HC4 (zinc finger)"/>
    <property type="match status" value="1"/>
</dbReference>
<evidence type="ECO:0000313" key="10">
    <source>
        <dbReference type="Proteomes" id="UP000001396"/>
    </source>
</evidence>
<dbReference type="InterPro" id="IPR006594">
    <property type="entry name" value="LisH"/>
</dbReference>
<evidence type="ECO:0000256" key="3">
    <source>
        <dbReference type="ARBA" id="ARBA00022723"/>
    </source>
</evidence>
<evidence type="ECO:0000256" key="6">
    <source>
        <dbReference type="PROSITE-ProRule" id="PRU01215"/>
    </source>
</evidence>
<dbReference type="GO" id="GO:0005634">
    <property type="term" value="C:nucleus"/>
    <property type="evidence" value="ECO:0007669"/>
    <property type="project" value="TreeGrafter"/>
</dbReference>
<proteinExistence type="predicted"/>
<dbReference type="InterPro" id="IPR044063">
    <property type="entry name" value="ZF_RING_GID"/>
</dbReference>
<dbReference type="GO" id="GO:0005737">
    <property type="term" value="C:cytoplasm"/>
    <property type="evidence" value="ECO:0007669"/>
    <property type="project" value="UniProtKB-SubCell"/>
</dbReference>
<dbReference type="GO" id="GO:0061630">
    <property type="term" value="F:ubiquitin protein ligase activity"/>
    <property type="evidence" value="ECO:0007669"/>
    <property type="project" value="InterPro"/>
</dbReference>
<dbReference type="InterPro" id="IPR045098">
    <property type="entry name" value="Fyv10_fam"/>
</dbReference>
<dbReference type="GeneID" id="31360550"/>
<dbReference type="RefSeq" id="XP_020433949.1">
    <property type="nucleotide sequence ID" value="XM_020575960.1"/>
</dbReference>
<dbReference type="PANTHER" id="PTHR12170">
    <property type="entry name" value="MACROPHAGE ERYTHROBLAST ATTACHER-RELATED"/>
    <property type="match status" value="1"/>
</dbReference>
<accession>D3B9C0</accession>
<dbReference type="SUPFAM" id="SSF57850">
    <property type="entry name" value="RING/U-box"/>
    <property type="match status" value="1"/>
</dbReference>
<name>D3B9C0_HETP5</name>
<protein>
    <submittedName>
        <fullName evidence="9">Lissencephaly type-1-like motif-containing protein</fullName>
    </submittedName>
</protein>
<dbReference type="PROSITE" id="PS50896">
    <property type="entry name" value="LISH"/>
    <property type="match status" value="1"/>
</dbReference>
<dbReference type="InterPro" id="IPR013083">
    <property type="entry name" value="Znf_RING/FYVE/PHD"/>
</dbReference>
<reference evidence="9 10" key="1">
    <citation type="journal article" date="2011" name="Genome Res.">
        <title>Phylogeny-wide analysis of social amoeba genomes highlights ancient origins for complex intercellular communication.</title>
        <authorList>
            <person name="Heidel A.J."/>
            <person name="Lawal H.M."/>
            <person name="Felder M."/>
            <person name="Schilde C."/>
            <person name="Helps N.R."/>
            <person name="Tunggal B."/>
            <person name="Rivero F."/>
            <person name="John U."/>
            <person name="Schleicher M."/>
            <person name="Eichinger L."/>
            <person name="Platzer M."/>
            <person name="Noegel A.A."/>
            <person name="Schaap P."/>
            <person name="Gloeckner G."/>
        </authorList>
    </citation>
    <scope>NUCLEOTIDE SEQUENCE [LARGE SCALE GENOMIC DNA]</scope>
    <source>
        <strain evidence="10">ATCC 26659 / Pp 5 / PN500</strain>
    </source>
</reference>
<keyword evidence="10" id="KW-1185">Reference proteome</keyword>